<dbReference type="Proteomes" id="UP000308600">
    <property type="component" value="Unassembled WGS sequence"/>
</dbReference>
<sequence length="423" mass="46430">MRFATLLSVVLCATSLAAAFPSAGILARQDDDTSADTTADTSADTSADDGTVSDSSASSASVSTTSVSAIRPGCAPQAATRACTNPTVRKEWRTLSNAQKQSFLTAVKCYGTLPHSSSLVKTGSTPDIPPINPASSAYDDMVYVHIDLNHQIHSTGWFFPWHRFYLHTYEQTLKNKCGYTGPLPYWDWTQDTANFLNASIWDSNHNHGVGTWGTATNDYQITDGAWGTANPSPFYLNYPSHHAIRRNFTLQPYLNFPRPYLLTNSAQYANETFTQAMVDASVQHYTGDYKGFQKSFQDYQGPHAGVHLMVGADLTGLCPGNAPASCIPGETWSPNDPLFFMHHARVDKAWYDWQNRNAANKCAFEGGSVQMLDSLADYDEYPLGAPPNLSLNSVFPTDGILQSNVHIQDVMDTKGGYLCYTYQ</sequence>
<keyword evidence="2" id="KW-1185">Reference proteome</keyword>
<accession>A0ACD3B3W8</accession>
<gene>
    <name evidence="1" type="ORF">BDN72DRAFT_792537</name>
</gene>
<reference evidence="1 2" key="1">
    <citation type="journal article" date="2019" name="Nat. Ecol. Evol.">
        <title>Megaphylogeny resolves global patterns of mushroom evolution.</title>
        <authorList>
            <person name="Varga T."/>
            <person name="Krizsan K."/>
            <person name="Foldi C."/>
            <person name="Dima B."/>
            <person name="Sanchez-Garcia M."/>
            <person name="Sanchez-Ramirez S."/>
            <person name="Szollosi G.J."/>
            <person name="Szarkandi J.G."/>
            <person name="Papp V."/>
            <person name="Albert L."/>
            <person name="Andreopoulos W."/>
            <person name="Angelini C."/>
            <person name="Antonin V."/>
            <person name="Barry K.W."/>
            <person name="Bougher N.L."/>
            <person name="Buchanan P."/>
            <person name="Buyck B."/>
            <person name="Bense V."/>
            <person name="Catcheside P."/>
            <person name="Chovatia M."/>
            <person name="Cooper J."/>
            <person name="Damon W."/>
            <person name="Desjardin D."/>
            <person name="Finy P."/>
            <person name="Geml J."/>
            <person name="Haridas S."/>
            <person name="Hughes K."/>
            <person name="Justo A."/>
            <person name="Karasinski D."/>
            <person name="Kautmanova I."/>
            <person name="Kiss B."/>
            <person name="Kocsube S."/>
            <person name="Kotiranta H."/>
            <person name="LaButti K.M."/>
            <person name="Lechner B.E."/>
            <person name="Liimatainen K."/>
            <person name="Lipzen A."/>
            <person name="Lukacs Z."/>
            <person name="Mihaltcheva S."/>
            <person name="Morgado L.N."/>
            <person name="Niskanen T."/>
            <person name="Noordeloos M.E."/>
            <person name="Ohm R.A."/>
            <person name="Ortiz-Santana B."/>
            <person name="Ovrebo C."/>
            <person name="Racz N."/>
            <person name="Riley R."/>
            <person name="Savchenko A."/>
            <person name="Shiryaev A."/>
            <person name="Soop K."/>
            <person name="Spirin V."/>
            <person name="Szebenyi C."/>
            <person name="Tomsovsky M."/>
            <person name="Tulloss R.E."/>
            <person name="Uehling J."/>
            <person name="Grigoriev I.V."/>
            <person name="Vagvolgyi C."/>
            <person name="Papp T."/>
            <person name="Martin F.M."/>
            <person name="Miettinen O."/>
            <person name="Hibbett D.S."/>
            <person name="Nagy L.G."/>
        </authorList>
    </citation>
    <scope>NUCLEOTIDE SEQUENCE [LARGE SCALE GENOMIC DNA]</scope>
    <source>
        <strain evidence="1 2">NL-1719</strain>
    </source>
</reference>
<dbReference type="EMBL" id="ML208286">
    <property type="protein sequence ID" value="TFK72334.1"/>
    <property type="molecule type" value="Genomic_DNA"/>
</dbReference>
<evidence type="ECO:0000313" key="1">
    <source>
        <dbReference type="EMBL" id="TFK72334.1"/>
    </source>
</evidence>
<name>A0ACD3B3W8_9AGAR</name>
<proteinExistence type="predicted"/>
<protein>
    <submittedName>
        <fullName evidence="1">Di-copper centre-containing protein</fullName>
    </submittedName>
</protein>
<organism evidence="1 2">
    <name type="scientific">Pluteus cervinus</name>
    <dbReference type="NCBI Taxonomy" id="181527"/>
    <lineage>
        <taxon>Eukaryota</taxon>
        <taxon>Fungi</taxon>
        <taxon>Dikarya</taxon>
        <taxon>Basidiomycota</taxon>
        <taxon>Agaricomycotina</taxon>
        <taxon>Agaricomycetes</taxon>
        <taxon>Agaricomycetidae</taxon>
        <taxon>Agaricales</taxon>
        <taxon>Pluteineae</taxon>
        <taxon>Pluteaceae</taxon>
        <taxon>Pluteus</taxon>
    </lineage>
</organism>
<evidence type="ECO:0000313" key="2">
    <source>
        <dbReference type="Proteomes" id="UP000308600"/>
    </source>
</evidence>